<evidence type="ECO:0000313" key="1">
    <source>
        <dbReference type="EMBL" id="JAP33296.1"/>
    </source>
</evidence>
<protein>
    <submittedName>
        <fullName evidence="1">Putative ovule protein</fullName>
    </submittedName>
</protein>
<proteinExistence type="predicted"/>
<dbReference type="AlphaFoldDB" id="A0A0V0IN15"/>
<dbReference type="EMBL" id="GEDG01005151">
    <property type="protein sequence ID" value="JAP33296.1"/>
    <property type="molecule type" value="Transcribed_RNA"/>
</dbReference>
<reference evidence="1" key="1">
    <citation type="submission" date="2015-12" db="EMBL/GenBank/DDBJ databases">
        <title>Gene expression during late stages of embryo sac development: a critical building block for successful pollen-pistil interactions.</title>
        <authorList>
            <person name="Liu Y."/>
            <person name="Joly V."/>
            <person name="Sabar M."/>
            <person name="Matton D.P."/>
        </authorList>
    </citation>
    <scope>NUCLEOTIDE SEQUENCE</scope>
</reference>
<organism evidence="1">
    <name type="scientific">Solanum chacoense</name>
    <name type="common">Chaco potato</name>
    <dbReference type="NCBI Taxonomy" id="4108"/>
    <lineage>
        <taxon>Eukaryota</taxon>
        <taxon>Viridiplantae</taxon>
        <taxon>Streptophyta</taxon>
        <taxon>Embryophyta</taxon>
        <taxon>Tracheophyta</taxon>
        <taxon>Spermatophyta</taxon>
        <taxon>Magnoliopsida</taxon>
        <taxon>eudicotyledons</taxon>
        <taxon>Gunneridae</taxon>
        <taxon>Pentapetalae</taxon>
        <taxon>asterids</taxon>
        <taxon>lamiids</taxon>
        <taxon>Solanales</taxon>
        <taxon>Solanaceae</taxon>
        <taxon>Solanoideae</taxon>
        <taxon>Solaneae</taxon>
        <taxon>Solanum</taxon>
    </lineage>
</organism>
<accession>A0A0V0IN15</accession>
<name>A0A0V0IN15_SOLCH</name>
<sequence>MLLVGNWLDCSMILFEIGNLDCTMILSGVDYLYTTSGMYPNSALHPFLQSFQCRHGKAYLFDKV</sequence>